<evidence type="ECO:0000256" key="1">
    <source>
        <dbReference type="ARBA" id="ARBA00004496"/>
    </source>
</evidence>
<feature type="binding site" evidence="11">
    <location>
        <position position="207"/>
    </location>
    <ligand>
        <name>ATP</name>
        <dbReference type="ChEBI" id="CHEBI:30616"/>
    </ligand>
</feature>
<organism evidence="15 16">
    <name type="scientific">Dermatophagoides farinae</name>
    <name type="common">American house dust mite</name>
    <dbReference type="NCBI Taxonomy" id="6954"/>
    <lineage>
        <taxon>Eukaryota</taxon>
        <taxon>Metazoa</taxon>
        <taxon>Ecdysozoa</taxon>
        <taxon>Arthropoda</taxon>
        <taxon>Chelicerata</taxon>
        <taxon>Arachnida</taxon>
        <taxon>Acari</taxon>
        <taxon>Acariformes</taxon>
        <taxon>Sarcoptiformes</taxon>
        <taxon>Astigmata</taxon>
        <taxon>Psoroptidia</taxon>
        <taxon>Analgoidea</taxon>
        <taxon>Pyroglyphidae</taxon>
        <taxon>Dermatophagoidinae</taxon>
        <taxon>Dermatophagoides</taxon>
    </lineage>
</organism>
<dbReference type="Proteomes" id="UP000790347">
    <property type="component" value="Unassembled WGS sequence"/>
</dbReference>
<dbReference type="Gene3D" id="3.30.1120.120">
    <property type="match status" value="1"/>
</dbReference>
<feature type="active site" description="Proton acceptor" evidence="10">
    <location>
        <position position="179"/>
    </location>
</feature>
<evidence type="ECO:0000256" key="4">
    <source>
        <dbReference type="ARBA" id="ARBA00022679"/>
    </source>
</evidence>
<reference evidence="15" key="2">
    <citation type="journal article" date="2022" name="Res Sq">
        <title>Comparative Genomics Reveals Insights into the Divergent Evolution of Astigmatic Mites and Household Pest Adaptations.</title>
        <authorList>
            <person name="Xiong Q."/>
            <person name="Wan A.T.-Y."/>
            <person name="Liu X.-Y."/>
            <person name="Fung C.S.-H."/>
            <person name="Xiao X."/>
            <person name="Malainual N."/>
            <person name="Hou J."/>
            <person name="Wang L."/>
            <person name="Wang M."/>
            <person name="Yang K."/>
            <person name="Cui Y."/>
            <person name="Leung E."/>
            <person name="Nong W."/>
            <person name="Shin S.-K."/>
            <person name="Au S."/>
            <person name="Jeong K.Y."/>
            <person name="Chew F.T."/>
            <person name="Hui J."/>
            <person name="Leung T.F."/>
            <person name="Tungtrongchitr A."/>
            <person name="Zhong N."/>
            <person name="Liu Z."/>
            <person name="Tsui S."/>
        </authorList>
    </citation>
    <scope>NUCLEOTIDE SEQUENCE</scope>
    <source>
        <strain evidence="15">Derf</strain>
        <tissue evidence="15">Whole organism</tissue>
    </source>
</reference>
<comment type="catalytic activity">
    <reaction evidence="8">
        <text>L-threonyl-[protein] + ATP = O-phospho-L-threonyl-[protein] + ADP + H(+)</text>
        <dbReference type="Rhea" id="RHEA:46608"/>
        <dbReference type="Rhea" id="RHEA-COMP:11060"/>
        <dbReference type="Rhea" id="RHEA-COMP:11605"/>
        <dbReference type="ChEBI" id="CHEBI:15378"/>
        <dbReference type="ChEBI" id="CHEBI:30013"/>
        <dbReference type="ChEBI" id="CHEBI:30616"/>
        <dbReference type="ChEBI" id="CHEBI:61977"/>
        <dbReference type="ChEBI" id="CHEBI:456216"/>
        <dbReference type="EC" id="2.7.11.1"/>
    </reaction>
</comment>
<feature type="domain" description="Cryptic POLO box 1 (CPB1)" evidence="14">
    <location>
        <begin position="312"/>
        <end position="408"/>
    </location>
</feature>
<keyword evidence="3" id="KW-0723">Serine/threonine-protein kinase</keyword>
<dbReference type="InterPro" id="IPR033699">
    <property type="entry name" value="POLO_box_Plk4_1"/>
</dbReference>
<dbReference type="InterPro" id="IPR000719">
    <property type="entry name" value="Prot_kinase_dom"/>
</dbReference>
<dbReference type="GO" id="GO:0004674">
    <property type="term" value="F:protein serine/threonine kinase activity"/>
    <property type="evidence" value="ECO:0007669"/>
    <property type="project" value="UniProtKB-KW"/>
</dbReference>
<evidence type="ECO:0000313" key="15">
    <source>
        <dbReference type="EMBL" id="KAH9493333.1"/>
    </source>
</evidence>
<protein>
    <submittedName>
        <fullName evidence="15">Serine/threonine-protein kinase plk4</fullName>
    </submittedName>
</protein>
<proteinExistence type="predicted"/>
<evidence type="ECO:0000256" key="5">
    <source>
        <dbReference type="ARBA" id="ARBA00022741"/>
    </source>
</evidence>
<evidence type="ECO:0000256" key="10">
    <source>
        <dbReference type="PIRSR" id="PIRSR630616-1"/>
    </source>
</evidence>
<dbReference type="InterPro" id="IPR046437">
    <property type="entry name" value="Ser_Thr-PK_POLO_box_1_sf"/>
</dbReference>
<comment type="catalytic activity">
    <reaction evidence="9">
        <text>L-seryl-[protein] + ATP = O-phospho-L-seryl-[protein] + ADP + H(+)</text>
        <dbReference type="Rhea" id="RHEA:17989"/>
        <dbReference type="Rhea" id="RHEA-COMP:9863"/>
        <dbReference type="Rhea" id="RHEA-COMP:11604"/>
        <dbReference type="ChEBI" id="CHEBI:15378"/>
        <dbReference type="ChEBI" id="CHEBI:29999"/>
        <dbReference type="ChEBI" id="CHEBI:30616"/>
        <dbReference type="ChEBI" id="CHEBI:83421"/>
        <dbReference type="ChEBI" id="CHEBI:456216"/>
        <dbReference type="EC" id="2.7.11.1"/>
    </reaction>
</comment>
<dbReference type="AlphaFoldDB" id="A0A922KSA3"/>
<evidence type="ECO:0000256" key="12">
    <source>
        <dbReference type="PROSITE-ProRule" id="PRU10141"/>
    </source>
</evidence>
<evidence type="ECO:0000259" key="13">
    <source>
        <dbReference type="PROSITE" id="PS50011"/>
    </source>
</evidence>
<dbReference type="FunFam" id="3.30.200.20:FF:000042">
    <property type="entry name" value="Aurora kinase A"/>
    <property type="match status" value="1"/>
</dbReference>
<dbReference type="PROSITE" id="PS00107">
    <property type="entry name" value="PROTEIN_KINASE_ATP"/>
    <property type="match status" value="1"/>
</dbReference>
<evidence type="ECO:0000256" key="8">
    <source>
        <dbReference type="ARBA" id="ARBA00047899"/>
    </source>
</evidence>
<keyword evidence="16" id="KW-1185">Reference proteome</keyword>
<dbReference type="Pfam" id="PF00069">
    <property type="entry name" value="Pkinase"/>
    <property type="match status" value="1"/>
</dbReference>
<name>A0A922KSA3_DERFA</name>
<evidence type="ECO:0000313" key="16">
    <source>
        <dbReference type="Proteomes" id="UP000790347"/>
    </source>
</evidence>
<keyword evidence="7 11" id="KW-0067">ATP-binding</keyword>
<keyword evidence="6 15" id="KW-0418">Kinase</keyword>
<feature type="binding site" evidence="11 12">
    <location>
        <position position="80"/>
    </location>
    <ligand>
        <name>ATP</name>
        <dbReference type="ChEBI" id="CHEBI:30616"/>
    </ligand>
</feature>
<dbReference type="Pfam" id="PF18190">
    <property type="entry name" value="Plk4_PB1"/>
    <property type="match status" value="1"/>
</dbReference>
<comment type="caution">
    <text evidence="15">The sequence shown here is derived from an EMBL/GenBank/DDBJ whole genome shotgun (WGS) entry which is preliminary data.</text>
</comment>
<dbReference type="Gene3D" id="2.40.50.930">
    <property type="match status" value="1"/>
</dbReference>
<sequence length="613" mass="70815">MDSKCFVENLRKNYKNQSETTTKIQCSTITGDDDDDDDRGKHRWASCIDDYNLLDLIGSGSFGRVFRSYCKSNGQECAIKCISKQNSRMNLDKILSEVYIHIRLCHPNILQLFTVLEDSKAVYLIMEICHGGSLSKLISERKHQNSIYPILPYELISSLLLQICDALDYLHRNSIVHRDINLNNILLTQPYHHHSEQSNLVHIKLADFGLAIDQKQMRHGHRSSTKDDDELFVSTICGTPGFISPEIWNQQKFISYKSDIFSLGSIIYACIAGHTPKGDIILDSFPPMAADLITRLLEHDPEKRLQIQQIKQHIFLAGRINTKRLHPIEKQTNTLQMSIDCDGNVMMHFRNDNLTINVCHNGLLVDISHHQSMDLKKHHHEYNFYELPEKYWKHFLYVTKFINLVRSKTRKIIINCGDWLNKTNNRFDNSDSKKFINKCILMNDGHFEVNVYDGILNENSTYQLDEISKSLDHDLKQNVNKLYELYSTTMKLEQTLEIQSKKLGIDLFPITIGIDSKLFETSSSRLSENNSFLTSKILRSIPVNGIGHAIQFTNGSIKVNFDDGSDLCMDRDNRIFYLHDGILDRYHKDDKLPDFIVDKLTQLPQVIERLKIS</sequence>
<dbReference type="GO" id="GO:0005524">
    <property type="term" value="F:ATP binding"/>
    <property type="evidence" value="ECO:0007669"/>
    <property type="project" value="UniProtKB-UniRule"/>
</dbReference>
<keyword evidence="4" id="KW-0808">Transferase</keyword>
<evidence type="ECO:0000256" key="3">
    <source>
        <dbReference type="ARBA" id="ARBA00022527"/>
    </source>
</evidence>
<comment type="subcellular location">
    <subcellularLocation>
        <location evidence="1">Cytoplasm</location>
    </subcellularLocation>
</comment>
<evidence type="ECO:0000256" key="11">
    <source>
        <dbReference type="PIRSR" id="PIRSR630616-2"/>
    </source>
</evidence>
<evidence type="ECO:0000256" key="7">
    <source>
        <dbReference type="ARBA" id="ARBA00022840"/>
    </source>
</evidence>
<dbReference type="Gene3D" id="1.10.510.10">
    <property type="entry name" value="Transferase(Phosphotransferase) domain 1"/>
    <property type="match status" value="1"/>
</dbReference>
<reference evidence="15" key="1">
    <citation type="submission" date="2013-05" db="EMBL/GenBank/DDBJ databases">
        <authorList>
            <person name="Yim A.K.Y."/>
            <person name="Chan T.F."/>
            <person name="Ji K.M."/>
            <person name="Liu X.Y."/>
            <person name="Zhou J.W."/>
            <person name="Li R.Q."/>
            <person name="Yang K.Y."/>
            <person name="Li J."/>
            <person name="Li M."/>
            <person name="Law P.T.W."/>
            <person name="Wu Y.L."/>
            <person name="Cai Z.L."/>
            <person name="Qin H."/>
            <person name="Bao Y."/>
            <person name="Leung R.K.K."/>
            <person name="Ng P.K.S."/>
            <person name="Zou J."/>
            <person name="Zhong X.J."/>
            <person name="Ran P.X."/>
            <person name="Zhong N.S."/>
            <person name="Liu Z.G."/>
            <person name="Tsui S.K.W."/>
        </authorList>
    </citation>
    <scope>NUCLEOTIDE SEQUENCE</scope>
    <source>
        <strain evidence="15">Derf</strain>
        <tissue evidence="15">Whole organism</tissue>
    </source>
</reference>
<dbReference type="GO" id="GO:0005737">
    <property type="term" value="C:cytoplasm"/>
    <property type="evidence" value="ECO:0007669"/>
    <property type="project" value="UniProtKB-SubCell"/>
</dbReference>
<dbReference type="PROSITE" id="PS51984">
    <property type="entry name" value="CPB1"/>
    <property type="match status" value="1"/>
</dbReference>
<dbReference type="SUPFAM" id="SSF82615">
    <property type="entry name" value="Polo-box domain"/>
    <property type="match status" value="1"/>
</dbReference>
<evidence type="ECO:0000256" key="6">
    <source>
        <dbReference type="ARBA" id="ARBA00022777"/>
    </source>
</evidence>
<dbReference type="PANTHER" id="PTHR24350">
    <property type="entry name" value="SERINE/THREONINE-PROTEIN KINASE IAL-RELATED"/>
    <property type="match status" value="1"/>
</dbReference>
<feature type="domain" description="Protein kinase" evidence="13">
    <location>
        <begin position="51"/>
        <end position="316"/>
    </location>
</feature>
<dbReference type="InterPro" id="IPR011009">
    <property type="entry name" value="Kinase-like_dom_sf"/>
</dbReference>
<dbReference type="InterPro" id="IPR030616">
    <property type="entry name" value="Aur-like"/>
</dbReference>
<accession>A0A922KSA3</accession>
<keyword evidence="2" id="KW-0963">Cytoplasm</keyword>
<dbReference type="InterPro" id="IPR017441">
    <property type="entry name" value="Protein_kinase_ATP_BS"/>
</dbReference>
<dbReference type="PROSITE" id="PS50011">
    <property type="entry name" value="PROTEIN_KINASE_DOM"/>
    <property type="match status" value="1"/>
</dbReference>
<evidence type="ECO:0000256" key="9">
    <source>
        <dbReference type="ARBA" id="ARBA00048679"/>
    </source>
</evidence>
<dbReference type="Gene3D" id="3.30.200.20">
    <property type="entry name" value="Phosphorylase Kinase, domain 1"/>
    <property type="match status" value="1"/>
</dbReference>
<evidence type="ECO:0000259" key="14">
    <source>
        <dbReference type="PROSITE" id="PS51984"/>
    </source>
</evidence>
<evidence type="ECO:0000256" key="2">
    <source>
        <dbReference type="ARBA" id="ARBA00022490"/>
    </source>
</evidence>
<dbReference type="EMBL" id="ASGP02000008">
    <property type="protein sequence ID" value="KAH9493333.1"/>
    <property type="molecule type" value="Genomic_DNA"/>
</dbReference>
<dbReference type="SUPFAM" id="SSF56112">
    <property type="entry name" value="Protein kinase-like (PK-like)"/>
    <property type="match status" value="1"/>
</dbReference>
<keyword evidence="5 11" id="KW-0547">Nucleotide-binding</keyword>
<gene>
    <name evidence="15" type="primary">PLK4_2</name>
    <name evidence="15" type="ORF">DERF_014087</name>
</gene>